<feature type="binding site" evidence="5">
    <location>
        <position position="198"/>
    </location>
    <ligand>
        <name>Mg(2+)</name>
        <dbReference type="ChEBI" id="CHEBI:18420"/>
    </ligand>
</feature>
<keyword evidence="5" id="KW-0479">Metal-binding</keyword>
<dbReference type="GO" id="GO:0003924">
    <property type="term" value="F:GTPase activity"/>
    <property type="evidence" value="ECO:0007669"/>
    <property type="project" value="InterPro"/>
</dbReference>
<keyword evidence="2 4" id="KW-0342">GTP-binding</keyword>
<dbReference type="GO" id="GO:0005834">
    <property type="term" value="C:heterotrimeric G-protein complex"/>
    <property type="evidence" value="ECO:0007669"/>
    <property type="project" value="TreeGrafter"/>
</dbReference>
<evidence type="ECO:0000313" key="7">
    <source>
        <dbReference type="Proteomes" id="UP000594263"/>
    </source>
</evidence>
<dbReference type="Pfam" id="PF00503">
    <property type="entry name" value="G-alpha"/>
    <property type="match status" value="1"/>
</dbReference>
<feature type="binding site" evidence="4">
    <location>
        <begin position="301"/>
        <end position="304"/>
    </location>
    <ligand>
        <name>GTP</name>
        <dbReference type="ChEBI" id="CHEBI:37565"/>
    </ligand>
</feature>
<evidence type="ECO:0000256" key="5">
    <source>
        <dbReference type="PIRSR" id="PIRSR601019-2"/>
    </source>
</evidence>
<dbReference type="Gramene" id="Kaladp0040s0067.1.v1.1">
    <property type="protein sequence ID" value="Kaladp0040s0067.1.v1.1"/>
    <property type="gene ID" value="Kaladp0040s0067.v1.1"/>
</dbReference>
<dbReference type="Gene3D" id="1.10.400.10">
    <property type="entry name" value="GI Alpha 1, domain 2-like"/>
    <property type="match status" value="1"/>
</dbReference>
<dbReference type="GO" id="GO:0005737">
    <property type="term" value="C:cytoplasm"/>
    <property type="evidence" value="ECO:0007669"/>
    <property type="project" value="TreeGrafter"/>
</dbReference>
<dbReference type="PROSITE" id="PS51882">
    <property type="entry name" value="G_ALPHA"/>
    <property type="match status" value="1"/>
</dbReference>
<dbReference type="OMA" id="WRFELEN"/>
<dbReference type="FunFam" id="3.40.50.300:FF:000720">
    <property type="entry name" value="Guanine nucleotide-binding protein G(k) subunit alpha"/>
    <property type="match status" value="1"/>
</dbReference>
<evidence type="ECO:0000256" key="2">
    <source>
        <dbReference type="ARBA" id="ARBA00023134"/>
    </source>
</evidence>
<reference evidence="6" key="1">
    <citation type="submission" date="2021-01" db="UniProtKB">
        <authorList>
            <consortium name="EnsemblPlants"/>
        </authorList>
    </citation>
    <scope>IDENTIFICATION</scope>
</reference>
<dbReference type="PANTHER" id="PTHR10218">
    <property type="entry name" value="GTP-BINDING PROTEIN ALPHA SUBUNIT"/>
    <property type="match status" value="1"/>
</dbReference>
<name>A0A7N0TLX5_KALFE</name>
<sequence>MPTEKTACHRKCRTSLHRQGKNREIPFEYFIVEADVNSGSSLLSWRFELENHNPSQVKRSRTELPSSLRERFTTLLFIVKFKSKDFLLSAGDIQQSDAEIKTIYTLGGRLKEVSNWLVNIMLSGNIEAIFPASTREYAHYVEELWRDPAFKATYKRRNEIEKLPRAASYFLDRAAEISMVDYEPSDRDILFAEGMTSSNGISSMEFPFPISPTDGYLEPPFKNDSSTSYQLIRLHTRALGENCKWIDMFEDIDLVIFCVSLTDYCQLNDDGTNKMLASRKLFERMITHKTLADKQFLLILNKFDLLEEVIECTPLTQCDWFADFNPVISKNSTARTAVYTNPSLAHRAFNYIAVKFKRLYESTVESDRKLYVSAVTGLEPKSVDEALRYARHILNWQNR</sequence>
<dbReference type="InterPro" id="IPR011025">
    <property type="entry name" value="GproteinA_insert"/>
</dbReference>
<evidence type="ECO:0000256" key="4">
    <source>
        <dbReference type="PIRSR" id="PIRSR601019-1"/>
    </source>
</evidence>
<dbReference type="SMART" id="SM00275">
    <property type="entry name" value="G_alpha"/>
    <property type="match status" value="1"/>
</dbReference>
<dbReference type="AlphaFoldDB" id="A0A7N0TLX5"/>
<proteinExistence type="predicted"/>
<dbReference type="PANTHER" id="PTHR10218:SF321">
    <property type="entry name" value="EXTRA-LARGE GUANINE NUCLEOTIDE-BINDING PROTEIN 2"/>
    <property type="match status" value="1"/>
</dbReference>
<dbReference type="GO" id="GO:0007188">
    <property type="term" value="P:adenylate cyclase-modulating G protein-coupled receptor signaling pathway"/>
    <property type="evidence" value="ECO:0007669"/>
    <property type="project" value="TreeGrafter"/>
</dbReference>
<dbReference type="GO" id="GO:0046872">
    <property type="term" value="F:metal ion binding"/>
    <property type="evidence" value="ECO:0007669"/>
    <property type="project" value="UniProtKB-KW"/>
</dbReference>
<dbReference type="InterPro" id="IPR001019">
    <property type="entry name" value="Gprotein_alpha_su"/>
</dbReference>
<keyword evidence="5" id="KW-0460">Magnesium</keyword>
<keyword evidence="7" id="KW-1185">Reference proteome</keyword>
<evidence type="ECO:0000313" key="6">
    <source>
        <dbReference type="EnsemblPlants" id="Kaladp0040s0067.1.v1.1"/>
    </source>
</evidence>
<keyword evidence="1 4" id="KW-0547">Nucleotide-binding</keyword>
<dbReference type="GO" id="GO:0005525">
    <property type="term" value="F:GTP binding"/>
    <property type="evidence" value="ECO:0007669"/>
    <property type="project" value="UniProtKB-KW"/>
</dbReference>
<dbReference type="SUPFAM" id="SSF52540">
    <property type="entry name" value="P-loop containing nucleoside triphosphate hydrolases"/>
    <property type="match status" value="1"/>
</dbReference>
<accession>A0A7N0TLX5</accession>
<dbReference type="InterPro" id="IPR027417">
    <property type="entry name" value="P-loop_NTPase"/>
</dbReference>
<dbReference type="EnsemblPlants" id="Kaladp0040s0067.1.v1.1">
    <property type="protein sequence ID" value="Kaladp0040s0067.1.v1.1"/>
    <property type="gene ID" value="Kaladp0040s0067.v1.1"/>
</dbReference>
<keyword evidence="3" id="KW-0807">Transducer</keyword>
<dbReference type="Gene3D" id="3.40.50.300">
    <property type="entry name" value="P-loop containing nucleotide triphosphate hydrolases"/>
    <property type="match status" value="1"/>
</dbReference>
<dbReference type="Proteomes" id="UP000594263">
    <property type="component" value="Unplaced"/>
</dbReference>
<evidence type="ECO:0000256" key="1">
    <source>
        <dbReference type="ARBA" id="ARBA00022741"/>
    </source>
</evidence>
<organism evidence="6 7">
    <name type="scientific">Kalanchoe fedtschenkoi</name>
    <name type="common">Lavender scallops</name>
    <name type="synonym">South American air plant</name>
    <dbReference type="NCBI Taxonomy" id="63787"/>
    <lineage>
        <taxon>Eukaryota</taxon>
        <taxon>Viridiplantae</taxon>
        <taxon>Streptophyta</taxon>
        <taxon>Embryophyta</taxon>
        <taxon>Tracheophyta</taxon>
        <taxon>Spermatophyta</taxon>
        <taxon>Magnoliopsida</taxon>
        <taxon>eudicotyledons</taxon>
        <taxon>Gunneridae</taxon>
        <taxon>Pentapetalae</taxon>
        <taxon>Saxifragales</taxon>
        <taxon>Crassulaceae</taxon>
        <taxon>Kalanchoe</taxon>
    </lineage>
</organism>
<protein>
    <submittedName>
        <fullName evidence="6">Uncharacterized protein</fullName>
    </submittedName>
</protein>
<evidence type="ECO:0000256" key="3">
    <source>
        <dbReference type="ARBA" id="ARBA00023224"/>
    </source>
</evidence>
<dbReference type="SUPFAM" id="SSF47895">
    <property type="entry name" value="Transducin (alpha subunit), insertion domain"/>
    <property type="match status" value="1"/>
</dbReference>
<dbReference type="GO" id="GO:0031683">
    <property type="term" value="F:G-protein beta/gamma-subunit complex binding"/>
    <property type="evidence" value="ECO:0007669"/>
    <property type="project" value="InterPro"/>
</dbReference>
<dbReference type="GO" id="GO:0001664">
    <property type="term" value="F:G protein-coupled receptor binding"/>
    <property type="evidence" value="ECO:0007669"/>
    <property type="project" value="TreeGrafter"/>
</dbReference>